<dbReference type="KEGG" id="pho:PH0558"/>
<dbReference type="EnsemblBacteria" id="BAA29647">
    <property type="protein sequence ID" value="BAA29647"/>
    <property type="gene ID" value="BAA29647"/>
</dbReference>
<evidence type="ECO:0000313" key="1">
    <source>
        <dbReference type="EMBL" id="BAA29647.1"/>
    </source>
</evidence>
<dbReference type="EMBL" id="BA000001">
    <property type="protein sequence ID" value="BAA29647.1"/>
    <property type="molecule type" value="Genomic_DNA"/>
</dbReference>
<accession>O58293</accession>
<evidence type="ECO:0000313" key="2">
    <source>
        <dbReference type="Proteomes" id="UP000000752"/>
    </source>
</evidence>
<dbReference type="PIR" id="B71170">
    <property type="entry name" value="B71170"/>
</dbReference>
<sequence>MKKTRPLGRVINLVKKPITRKRIPEPANPGMRIFFMYSFGFRSAFTKMLIFSSLGIGITSDPEAQSLDTPLVEGLNLPVHIPVIEYLELNHPLKDPSPEEELIVYRLGILVPSYLGYLILEYVGVVHTPEYVPVVYRIPLEDVPGCNSSEFLVVTFYLDYCDNPSQELTLNVNRLLEQCDVKVIYEGYRNVYR</sequence>
<reference evidence="1 2" key="1">
    <citation type="journal article" date="1998" name="DNA Res.">
        <title>Complete sequence and gene organization of the genome of a hyper-thermophilic archaebacterium, Pyrococcus horikoshii OT3.</title>
        <authorList>
            <person name="Kawarabayasi Y."/>
            <person name="Sawada M."/>
            <person name="Horikawa H."/>
            <person name="Haikawa Y."/>
            <person name="Hino Y."/>
            <person name="Yamamoto S."/>
            <person name="Sekine M."/>
            <person name="Baba S."/>
            <person name="Kosugi H."/>
            <person name="Hosoyama A."/>
            <person name="Nagai Y."/>
            <person name="Sakai M."/>
            <person name="Ogura K."/>
            <person name="Otuka R."/>
            <person name="Nakazawa H."/>
            <person name="Takamiya M."/>
            <person name="Ohfuku Y."/>
            <person name="Funahashi T."/>
            <person name="Tanaka T."/>
            <person name="Kudoh Y."/>
            <person name="Yamazaki J."/>
            <person name="Kushida N."/>
            <person name="Oguchi A."/>
            <person name="Aoki K."/>
            <person name="Nakamura Y."/>
            <person name="Robb T.F."/>
            <person name="Horikoshi K."/>
            <person name="Masuchi Y."/>
            <person name="Shizuya H."/>
            <person name="Kikuchi H."/>
        </authorList>
    </citation>
    <scope>NUCLEOTIDE SEQUENCE [LARGE SCALE GENOMIC DNA]</scope>
    <source>
        <strain evidence="2">ATCC 700860 / DSM 12428 / JCM 9974 / NBRC 100139 / OT-3</strain>
    </source>
</reference>
<protein>
    <submittedName>
        <fullName evidence="1">Uncharacterized protein</fullName>
    </submittedName>
</protein>
<dbReference type="Proteomes" id="UP000000752">
    <property type="component" value="Chromosome"/>
</dbReference>
<gene>
    <name evidence="1" type="ordered locus">PH0558</name>
</gene>
<dbReference type="AlphaFoldDB" id="O58293"/>
<organism evidence="1 2">
    <name type="scientific">Pyrococcus horikoshii (strain ATCC 700860 / DSM 12428 / JCM 9974 / NBRC 100139 / OT-3)</name>
    <dbReference type="NCBI Taxonomy" id="70601"/>
    <lineage>
        <taxon>Archaea</taxon>
        <taxon>Methanobacteriati</taxon>
        <taxon>Methanobacteriota</taxon>
        <taxon>Thermococci</taxon>
        <taxon>Thermococcales</taxon>
        <taxon>Thermococcaceae</taxon>
        <taxon>Pyrococcus</taxon>
    </lineage>
</organism>
<keyword evidence="2" id="KW-1185">Reference proteome</keyword>
<name>O58293_PYRHO</name>
<proteinExistence type="predicted"/>